<dbReference type="AlphaFoldDB" id="A0A077YWB2"/>
<reference evidence="1" key="1">
    <citation type="submission" date="2014-01" db="EMBL/GenBank/DDBJ databases">
        <authorList>
            <person name="Aslett M."/>
        </authorList>
    </citation>
    <scope>NUCLEOTIDE SEQUENCE</scope>
</reference>
<keyword evidence="2" id="KW-1185">Reference proteome</keyword>
<organism evidence="1 2">
    <name type="scientific">Trichuris trichiura</name>
    <name type="common">Whipworm</name>
    <name type="synonym">Trichocephalus trichiurus</name>
    <dbReference type="NCBI Taxonomy" id="36087"/>
    <lineage>
        <taxon>Eukaryota</taxon>
        <taxon>Metazoa</taxon>
        <taxon>Ecdysozoa</taxon>
        <taxon>Nematoda</taxon>
        <taxon>Enoplea</taxon>
        <taxon>Dorylaimia</taxon>
        <taxon>Trichinellida</taxon>
        <taxon>Trichuridae</taxon>
        <taxon>Trichuris</taxon>
    </lineage>
</organism>
<name>A0A077YWB2_TRITR</name>
<dbReference type="EMBL" id="HG805819">
    <property type="protein sequence ID" value="CDW52332.1"/>
    <property type="molecule type" value="Genomic_DNA"/>
</dbReference>
<proteinExistence type="predicted"/>
<accession>A0A077YWB2</accession>
<dbReference type="Proteomes" id="UP000030665">
    <property type="component" value="Unassembled WGS sequence"/>
</dbReference>
<reference evidence="1" key="2">
    <citation type="submission" date="2014-03" db="EMBL/GenBank/DDBJ databases">
        <title>The whipworm genome and dual-species transcriptomics of an intimate host-pathogen interaction.</title>
        <authorList>
            <person name="Foth B.J."/>
            <person name="Tsai I.J."/>
            <person name="Reid A.J."/>
            <person name="Bancroft A.J."/>
            <person name="Nichol S."/>
            <person name="Tracey A."/>
            <person name="Holroyd N."/>
            <person name="Cotton J.A."/>
            <person name="Stanley E.J."/>
            <person name="Zarowiecki M."/>
            <person name="Liu J.Z."/>
            <person name="Huckvale T."/>
            <person name="Cooper P.J."/>
            <person name="Grencis R.K."/>
            <person name="Berriman M."/>
        </authorList>
    </citation>
    <scope>NUCLEOTIDE SEQUENCE [LARGE SCALE GENOMIC DNA]</scope>
</reference>
<sequence length="305" mass="35129">MVRKDRCQLFVCPFDCASTLLPNETCPKCFCQPGERCPFVFCPTELHCVQEMNAKGCMYCICRQGIYETYNKRKHLTSYVSKPLGNSVKEACSRVDAERVQRCASNFTILLESEMQLNQHLATTPEIASFVIPYDRLSHTCQTEQATRDCIPMGPWLRCAESMPAVRHADAIFRVICQRLSDRMRSFETHYMCTRNVLSAHADSTYCLDRFRHEVRYRHVNSSFVRRALRIQRCNALENFVACVKKPLVEKCTVESAHLWQDAFVSVGSVVAPECIYRQGHFAAREYKTDGFSSPLQIFFPVHNM</sequence>
<gene>
    <name evidence="1" type="ORF">TTRE_0000059101</name>
</gene>
<protein>
    <submittedName>
        <fullName evidence="1">Uncharacterized protein</fullName>
    </submittedName>
</protein>
<evidence type="ECO:0000313" key="1">
    <source>
        <dbReference type="EMBL" id="CDW52332.1"/>
    </source>
</evidence>
<evidence type="ECO:0000313" key="2">
    <source>
        <dbReference type="Proteomes" id="UP000030665"/>
    </source>
</evidence>